<feature type="transmembrane region" description="Helical" evidence="1">
    <location>
        <begin position="360"/>
        <end position="378"/>
    </location>
</feature>
<feature type="transmembrane region" description="Helical" evidence="1">
    <location>
        <begin position="398"/>
        <end position="418"/>
    </location>
</feature>
<feature type="transmembrane region" description="Helical" evidence="1">
    <location>
        <begin position="109"/>
        <end position="129"/>
    </location>
</feature>
<gene>
    <name evidence="2" type="ORF">C497_16582</name>
</gene>
<feature type="transmembrane region" description="Helical" evidence="1">
    <location>
        <begin position="135"/>
        <end position="156"/>
    </location>
</feature>
<organism evidence="2 3">
    <name type="scientific">Halalkalicoccus jeotgali (strain DSM 18796 / CECT 7217 / JCM 14584 / KCTC 4019 / B3)</name>
    <dbReference type="NCBI Taxonomy" id="795797"/>
    <lineage>
        <taxon>Archaea</taxon>
        <taxon>Methanobacteriati</taxon>
        <taxon>Methanobacteriota</taxon>
        <taxon>Stenosarchaea group</taxon>
        <taxon>Halobacteria</taxon>
        <taxon>Halobacteriales</taxon>
        <taxon>Halococcaceae</taxon>
        <taxon>Halalkalicoccus</taxon>
    </lineage>
</organism>
<feature type="transmembrane region" description="Helical" evidence="1">
    <location>
        <begin position="262"/>
        <end position="284"/>
    </location>
</feature>
<keyword evidence="1" id="KW-0812">Transmembrane</keyword>
<accession>L9VAL4</accession>
<dbReference type="AlphaFoldDB" id="L9VAL4"/>
<name>L9VAL4_HALJB</name>
<keyword evidence="3" id="KW-1185">Reference proteome</keyword>
<protein>
    <submittedName>
        <fullName evidence="2">Sodium/phosphate symporter</fullName>
    </submittedName>
</protein>
<evidence type="ECO:0000313" key="2">
    <source>
        <dbReference type="EMBL" id="ELY34016.1"/>
    </source>
</evidence>
<feature type="transmembrane region" description="Helical" evidence="1">
    <location>
        <begin position="204"/>
        <end position="225"/>
    </location>
</feature>
<dbReference type="EMBL" id="AOHV01000042">
    <property type="protein sequence ID" value="ELY34016.1"/>
    <property type="molecule type" value="Genomic_DNA"/>
</dbReference>
<dbReference type="PATRIC" id="fig|795797.19.peg.3141"/>
<evidence type="ECO:0000256" key="1">
    <source>
        <dbReference type="SAM" id="Phobius"/>
    </source>
</evidence>
<feature type="transmembrane region" description="Helical" evidence="1">
    <location>
        <begin position="296"/>
        <end position="316"/>
    </location>
</feature>
<feature type="transmembrane region" description="Helical" evidence="1">
    <location>
        <begin position="76"/>
        <end position="97"/>
    </location>
</feature>
<feature type="transmembrane region" description="Helical" evidence="1">
    <location>
        <begin position="237"/>
        <end position="256"/>
    </location>
</feature>
<proteinExistence type="predicted"/>
<dbReference type="Proteomes" id="UP000011645">
    <property type="component" value="Unassembled WGS sequence"/>
</dbReference>
<feature type="transmembrane region" description="Helical" evidence="1">
    <location>
        <begin position="168"/>
        <end position="198"/>
    </location>
</feature>
<comment type="caution">
    <text evidence="2">The sequence shown here is derived from an EMBL/GenBank/DDBJ whole genome shotgun (WGS) entry which is preliminary data.</text>
</comment>
<keyword evidence="1" id="KW-0472">Membrane</keyword>
<evidence type="ECO:0000313" key="3">
    <source>
        <dbReference type="Proteomes" id="UP000011645"/>
    </source>
</evidence>
<keyword evidence="1" id="KW-1133">Transmembrane helix</keyword>
<sequence length="541" mass="58287">MLSVLAIGIAIRLSPLYWTPLPFNPDGFVFADIARDSLAAGSVPSPDDHRSMALPRYVFVLLLVTLSQITDIQPIWLAQPIIAVIGTIPALVAMGLVRKFGIEFGWPPRRVLVAGTLAGIVLATEGLYLRRTVAVSYEVLGLLFIPLVILCLHRFFESSRWSWLSAAGVLLLALPATHHISTMIAAVTLTVLVSIWAIQRPTRLPLTTGAIVLFGFWIYLLSYYARAPPENSGVITSNPSLIIAWIIVIASLAYWIRTAKPVLSRGAIASVNLFGFGVLALNTIQPVFPGLSTTPPLLLALVAPLLLLVLLTIWGIPVVVRSDQGPLILALLVAPLAFIGIGLTAGLSPQYDILVRRTQTFVHFGTIVVAVIAAFVLYDHMDDWPQSFGTAIKVGLPIALILVAVTTIPIAFIGLEALSYQSTTTEAEFSTATFASTTIPEPWTGDDHITRIEGNYYGSEHNAGTEPVYNWLQGGNPPACTTVAENSWTTVGAQFYPAPPEQLSDNQYADWQANNNLVYMSGSGDDQLVIVTPPGGSTEGC</sequence>
<reference evidence="2 3" key="1">
    <citation type="journal article" date="2014" name="PLoS Genet.">
        <title>Phylogenetically driven sequencing of extremely halophilic archaea reveals strategies for static and dynamic osmo-response.</title>
        <authorList>
            <person name="Becker E.A."/>
            <person name="Seitzer P.M."/>
            <person name="Tritt A."/>
            <person name="Larsen D."/>
            <person name="Krusor M."/>
            <person name="Yao A.I."/>
            <person name="Wu D."/>
            <person name="Madern D."/>
            <person name="Eisen J.A."/>
            <person name="Darling A.E."/>
            <person name="Facciotti M.T."/>
        </authorList>
    </citation>
    <scope>NUCLEOTIDE SEQUENCE [LARGE SCALE GENOMIC DNA]</scope>
    <source>
        <strain evidence="3">DSM 18796 / CECT 7217 / JCM 14584 / KCTC 4019 / B3</strain>
    </source>
</reference>
<feature type="transmembrane region" description="Helical" evidence="1">
    <location>
        <begin position="328"/>
        <end position="348"/>
    </location>
</feature>